<name>A0A364V3J5_9CORY</name>
<evidence type="ECO:0000259" key="1">
    <source>
        <dbReference type="Pfam" id="PF11574"/>
    </source>
</evidence>
<keyword evidence="3" id="KW-1185">Reference proteome</keyword>
<evidence type="ECO:0000313" key="2">
    <source>
        <dbReference type="EMBL" id="RAV31198.1"/>
    </source>
</evidence>
<proteinExistence type="predicted"/>
<dbReference type="InterPro" id="IPR044905">
    <property type="entry name" value="Rpf1_C_sf"/>
</dbReference>
<dbReference type="Pfam" id="PF11574">
    <property type="entry name" value="Rpf1_C"/>
    <property type="match status" value="1"/>
</dbReference>
<sequence>MPTGKVKWYDADLDAAYAAAKQQAAAAGLPVPAELDALYQQYRPQLQAQFEALAPQAQALLPR</sequence>
<feature type="domain" description="Resuscitation-promoting factor Rpf1 C-terminal" evidence="1">
    <location>
        <begin position="13"/>
        <end position="52"/>
    </location>
</feature>
<dbReference type="Proteomes" id="UP000251577">
    <property type="component" value="Unassembled WGS sequence"/>
</dbReference>
<dbReference type="Gene3D" id="1.10.1200.100">
    <property type="entry name" value="conserved protein domain from corynebacterium diphtheriae"/>
    <property type="match status" value="1"/>
</dbReference>
<dbReference type="EMBL" id="QHCV01000151">
    <property type="protein sequence ID" value="RAV31198.1"/>
    <property type="molecule type" value="Genomic_DNA"/>
</dbReference>
<evidence type="ECO:0000313" key="3">
    <source>
        <dbReference type="Proteomes" id="UP000251577"/>
    </source>
</evidence>
<protein>
    <recommendedName>
        <fullName evidence="1">Resuscitation-promoting factor Rpf1 C-terminal domain-containing protein</fullName>
    </recommendedName>
</protein>
<dbReference type="RefSeq" id="WP_113631480.1">
    <property type="nucleotide sequence ID" value="NZ_QHCV01000151.1"/>
</dbReference>
<comment type="caution">
    <text evidence="2">The sequence shown here is derived from an EMBL/GenBank/DDBJ whole genome shotgun (WGS) entry which is preliminary data.</text>
</comment>
<reference evidence="2 3" key="1">
    <citation type="journal article" date="2018" name="Syst. Appl. Microbiol.">
        <title>Corynebacterium heidelbergense sp. nov., isolated from the preen glands of Egyptian geese (Alopochen aegyptiacus).</title>
        <authorList>
            <person name="Braun M.S."/>
            <person name="Wang E."/>
            <person name="Zimmermann S."/>
            <person name="Wink M."/>
        </authorList>
    </citation>
    <scope>NUCLEOTIDE SEQUENCE [LARGE SCALE GENOMIC DNA]</scope>
    <source>
        <strain evidence="2 3">647</strain>
    </source>
</reference>
<accession>A0A364V3J5</accession>
<organism evidence="2 3">
    <name type="scientific">Corynebacterium heidelbergense</name>
    <dbReference type="NCBI Taxonomy" id="2055947"/>
    <lineage>
        <taxon>Bacteria</taxon>
        <taxon>Bacillati</taxon>
        <taxon>Actinomycetota</taxon>
        <taxon>Actinomycetes</taxon>
        <taxon>Mycobacteriales</taxon>
        <taxon>Corynebacteriaceae</taxon>
        <taxon>Corynebacterium</taxon>
    </lineage>
</organism>
<gene>
    <name evidence="2" type="ORF">DLJ54_09650</name>
</gene>
<dbReference type="InterPro" id="IPR021630">
    <property type="entry name" value="Rpf1_C"/>
</dbReference>
<dbReference type="AlphaFoldDB" id="A0A364V3J5"/>